<dbReference type="Pfam" id="PF00144">
    <property type="entry name" value="Beta-lactamase"/>
    <property type="match status" value="1"/>
</dbReference>
<dbReference type="RefSeq" id="WP_203663674.1">
    <property type="nucleotide sequence ID" value="NZ_BAAAZM010000021.1"/>
</dbReference>
<evidence type="ECO:0000259" key="1">
    <source>
        <dbReference type="Pfam" id="PF00144"/>
    </source>
</evidence>
<dbReference type="EMBL" id="BOMB01000041">
    <property type="protein sequence ID" value="GID15394.1"/>
    <property type="molecule type" value="Genomic_DNA"/>
</dbReference>
<protein>
    <submittedName>
        <fullName evidence="2">Serine hydrolase</fullName>
    </submittedName>
</protein>
<keyword evidence="3" id="KW-1185">Reference proteome</keyword>
<proteinExistence type="predicted"/>
<dbReference type="Gene3D" id="3.40.710.10">
    <property type="entry name" value="DD-peptidase/beta-lactamase superfamily"/>
    <property type="match status" value="1"/>
</dbReference>
<comment type="caution">
    <text evidence="2">The sequence shown here is derived from an EMBL/GenBank/DDBJ whole genome shotgun (WGS) entry which is preliminary data.</text>
</comment>
<keyword evidence="2" id="KW-0378">Hydrolase</keyword>
<dbReference type="InterPro" id="IPR001466">
    <property type="entry name" value="Beta-lactam-related"/>
</dbReference>
<dbReference type="Proteomes" id="UP000612808">
    <property type="component" value="Unassembled WGS sequence"/>
</dbReference>
<dbReference type="InterPro" id="IPR012338">
    <property type="entry name" value="Beta-lactam/transpept-like"/>
</dbReference>
<sequence length="391" mass="40880">MKPYEGPDVQGSVAAGFEPVRDEFAAVATAEPDPGAQLAVYLDGRLVVDLSVGDEVQADSLLPLYSSGKGAAHLVVALLVQDGTLELDRPVVTYWPEFGAAGKGGLTVRDLLTHRAGLVGVDGGFTTAELADDRIIAERLAPQRPHWRPGSAYGYHAFVVGALTGEVVRRATGHSIQQLYDRHIRAPYGLDFHLGLPASAEDRYVPARPMPPEQLATVTPPAPHSLAGIAFNLNATPPTDLVEFANTRAVRALGPTSSGSVGTARGLARMYAACISTVDGRAPLLGPATRAAFTDRTTAGVDLVTGEHDHFLVGFEAQGVRYAMLGRDAFGHSGAIGAQSFADPASGIAYSYTRRRFVAGGGGGAPENTRLITAVLRAVHDLPGSTASGDK</sequence>
<dbReference type="GO" id="GO:0016787">
    <property type="term" value="F:hydrolase activity"/>
    <property type="evidence" value="ECO:0007669"/>
    <property type="project" value="UniProtKB-KW"/>
</dbReference>
<gene>
    <name evidence="2" type="ORF">Aru02nite_62830</name>
</gene>
<dbReference type="AlphaFoldDB" id="A0A8J3NDJ7"/>
<accession>A0A8J3NDJ7</accession>
<dbReference type="SUPFAM" id="SSF56601">
    <property type="entry name" value="beta-lactamase/transpeptidase-like"/>
    <property type="match status" value="1"/>
</dbReference>
<organism evidence="2 3">
    <name type="scientific">Actinocatenispora rupis</name>
    <dbReference type="NCBI Taxonomy" id="519421"/>
    <lineage>
        <taxon>Bacteria</taxon>
        <taxon>Bacillati</taxon>
        <taxon>Actinomycetota</taxon>
        <taxon>Actinomycetes</taxon>
        <taxon>Micromonosporales</taxon>
        <taxon>Micromonosporaceae</taxon>
        <taxon>Actinocatenispora</taxon>
    </lineage>
</organism>
<dbReference type="PANTHER" id="PTHR43319:SF3">
    <property type="entry name" value="BETA-LACTAMASE-RELATED DOMAIN-CONTAINING PROTEIN"/>
    <property type="match status" value="1"/>
</dbReference>
<dbReference type="InterPro" id="IPR052907">
    <property type="entry name" value="Beta-lactamase/esterase"/>
</dbReference>
<name>A0A8J3NDJ7_9ACTN</name>
<dbReference type="PANTHER" id="PTHR43319">
    <property type="entry name" value="BETA-LACTAMASE-RELATED"/>
    <property type="match status" value="1"/>
</dbReference>
<reference evidence="2" key="1">
    <citation type="submission" date="2021-01" db="EMBL/GenBank/DDBJ databases">
        <title>Whole genome shotgun sequence of Actinocatenispora rupis NBRC 107355.</title>
        <authorList>
            <person name="Komaki H."/>
            <person name="Tamura T."/>
        </authorList>
    </citation>
    <scope>NUCLEOTIDE SEQUENCE</scope>
    <source>
        <strain evidence="2">NBRC 107355</strain>
    </source>
</reference>
<feature type="domain" description="Beta-lactamase-related" evidence="1">
    <location>
        <begin position="26"/>
        <end position="352"/>
    </location>
</feature>
<evidence type="ECO:0000313" key="2">
    <source>
        <dbReference type="EMBL" id="GID15394.1"/>
    </source>
</evidence>
<evidence type="ECO:0000313" key="3">
    <source>
        <dbReference type="Proteomes" id="UP000612808"/>
    </source>
</evidence>